<dbReference type="InterPro" id="IPR050834">
    <property type="entry name" value="Glycosyltransf_2"/>
</dbReference>
<feature type="compositionally biased region" description="Basic and acidic residues" evidence="10">
    <location>
        <begin position="257"/>
        <end position="267"/>
    </location>
</feature>
<dbReference type="eggNOG" id="COG1216">
    <property type="taxonomic scope" value="Bacteria"/>
</dbReference>
<dbReference type="Gene3D" id="3.90.550.10">
    <property type="entry name" value="Spore Coat Polysaccharide Biosynthesis Protein SpsA, Chain A"/>
    <property type="match status" value="1"/>
</dbReference>
<evidence type="ECO:0000313" key="14">
    <source>
        <dbReference type="Proteomes" id="UP000000485"/>
    </source>
</evidence>
<dbReference type="CDD" id="cd00761">
    <property type="entry name" value="Glyco_tranf_GTA_type"/>
    <property type="match status" value="1"/>
</dbReference>
<dbReference type="GO" id="GO:0008654">
    <property type="term" value="P:phospholipid biosynthetic process"/>
    <property type="evidence" value="ECO:0007669"/>
    <property type="project" value="InterPro"/>
</dbReference>
<sequence length="579" mass="61773">MTAAPTLAPPAGRADPALPRLTKERDQMFTVLVVDPLAVPVARWLARRTRVSPNAVTLVALTLGLAAAGAFAAGWWRAGGALFLARFFVDCLDGKVARARGTSSRRGAALDLAADVVGILACTATFGWALTRAGTVPSAAAVGLVTLVGTYNWALQYRKQLAAATGQGDGGAGGRLPREVPGLGWWVRFAQRRDMSPLPWAVEVEVLALGLLPLLAPAGALAWAVWGALAFYALATAVNLARVWRLAARADAGPATDPHRPGTRSKEGITVPTTAPGTLPTATVVIATHNRPELMRVAVAAVRAQEYDGVVETIVVFDGAEPDPTVADDDPLRPVRVAANTERTRGLAGARNTGILAASGDLVAFCDDDDEWLPGKLDAQVRQLLADGADTSVTGIVVVYEDHETPRIPLAHEMTVETLASRRVMAAHPSSVVVRRSALLGPIGLVDEEIPGSYGEDFDWMLRAAQAGPISVVSEPLVRVRWGQSLFSQRWDTIVAAIDYGVAKHQVLRSSRSGMARLMGRRAFALAALGRRRESAGSAWRAFRYDWRERRTYLALLVVARVLSAERAMAVAHRRGHGI</sequence>
<evidence type="ECO:0000256" key="3">
    <source>
        <dbReference type="ARBA" id="ARBA00007897"/>
    </source>
</evidence>
<gene>
    <name evidence="13" type="ordered locus">Celgi_0612</name>
</gene>
<organism evidence="13 14">
    <name type="scientific">Cellulomonas gilvus (strain ATCC 13127 / NRRL B-14078)</name>
    <name type="common">Cellvibrio gilvus</name>
    <dbReference type="NCBI Taxonomy" id="593907"/>
    <lineage>
        <taxon>Bacteria</taxon>
        <taxon>Bacillati</taxon>
        <taxon>Actinomycetota</taxon>
        <taxon>Actinomycetes</taxon>
        <taxon>Micrococcales</taxon>
        <taxon>Cellulomonadaceae</taxon>
        <taxon>Cellulomonas</taxon>
    </lineage>
</organism>
<comment type="catalytic activity">
    <reaction evidence="8">
        <text>CDP-1L-myo-inositol + 1D-myo-inositol 3-phosphate = bis(1L-myo-inositol) 3,1'-phosphate 1-phosphate + CMP + H(+)</text>
        <dbReference type="Rhea" id="RHEA:31327"/>
        <dbReference type="ChEBI" id="CHEBI:15378"/>
        <dbReference type="ChEBI" id="CHEBI:58401"/>
        <dbReference type="ChEBI" id="CHEBI:60377"/>
        <dbReference type="ChEBI" id="CHEBI:62573"/>
        <dbReference type="ChEBI" id="CHEBI:62576"/>
        <dbReference type="EC" id="2.7.8.34"/>
    </reaction>
</comment>
<dbReference type="InterPro" id="IPR001173">
    <property type="entry name" value="Glyco_trans_2-like"/>
</dbReference>
<evidence type="ECO:0000256" key="10">
    <source>
        <dbReference type="SAM" id="MobiDB-lite"/>
    </source>
</evidence>
<comment type="similarity">
    <text evidence="2">In the C-terminal section; belongs to the CDP-alcohol phosphatidyltransferase class-I family.</text>
</comment>
<dbReference type="InterPro" id="IPR043130">
    <property type="entry name" value="CDP-OH_PTrfase_TM_dom"/>
</dbReference>
<comment type="similarity">
    <text evidence="9">Belongs to the CDP-alcohol phosphatidyltransferase class-I family.</text>
</comment>
<dbReference type="HOGENOM" id="CLU_519556_0_0_11"/>
<evidence type="ECO:0000256" key="2">
    <source>
        <dbReference type="ARBA" id="ARBA00006982"/>
    </source>
</evidence>
<feature type="transmembrane region" description="Helical" evidence="11">
    <location>
        <begin position="136"/>
        <end position="155"/>
    </location>
</feature>
<comment type="catalytic activity">
    <reaction evidence="1">
        <text>1D-myo-inositol 3-phosphate + CTP + H(+) = CDP-1L-myo-inositol + diphosphate</text>
        <dbReference type="Rhea" id="RHEA:30647"/>
        <dbReference type="ChEBI" id="CHEBI:15378"/>
        <dbReference type="ChEBI" id="CHEBI:33019"/>
        <dbReference type="ChEBI" id="CHEBI:37563"/>
        <dbReference type="ChEBI" id="CHEBI:58401"/>
        <dbReference type="ChEBI" id="CHEBI:62573"/>
        <dbReference type="EC" id="2.7.7.74"/>
    </reaction>
</comment>
<keyword evidence="14" id="KW-1185">Reference proteome</keyword>
<dbReference type="EC" id="2.7.8.34" evidence="5"/>
<reference evidence="14" key="1">
    <citation type="submission" date="2011-04" db="EMBL/GenBank/DDBJ databases">
        <title>Complete sequence of Cellvibrio gilvus ATCC 13127.</title>
        <authorList>
            <person name="Lucas S."/>
            <person name="Han J."/>
            <person name="Lapidus A."/>
            <person name="Cheng J.-F."/>
            <person name="Goodwin L."/>
            <person name="Pitluck S."/>
            <person name="Peters L."/>
            <person name="Munk A."/>
            <person name="Detter J.C."/>
            <person name="Han C."/>
            <person name="Tapia R."/>
            <person name="Land M."/>
            <person name="Hauser L."/>
            <person name="Kyrpides N."/>
            <person name="Ivanova N."/>
            <person name="Ovchinnikova G."/>
            <person name="Pagani I."/>
            <person name="Mead D."/>
            <person name="Brumm P."/>
            <person name="Woyke T."/>
        </authorList>
    </citation>
    <scope>NUCLEOTIDE SEQUENCE [LARGE SCALE GENOMIC DNA]</scope>
    <source>
        <strain evidence="14">ATCC 13127 / NRRL B-14078</strain>
    </source>
</reference>
<dbReference type="Pfam" id="PF00535">
    <property type="entry name" value="Glycos_transf_2"/>
    <property type="match status" value="1"/>
</dbReference>
<evidence type="ECO:0000256" key="5">
    <source>
        <dbReference type="ARBA" id="ARBA00013268"/>
    </source>
</evidence>
<dbReference type="InterPro" id="IPR048254">
    <property type="entry name" value="CDP_ALCOHOL_P_TRANSF_CS"/>
</dbReference>
<evidence type="ECO:0000313" key="13">
    <source>
        <dbReference type="EMBL" id="AEI11132.1"/>
    </source>
</evidence>
<dbReference type="RefSeq" id="WP_013882655.1">
    <property type="nucleotide sequence ID" value="NC_015671.1"/>
</dbReference>
<evidence type="ECO:0000256" key="6">
    <source>
        <dbReference type="ARBA" id="ARBA00018322"/>
    </source>
</evidence>
<dbReference type="SUPFAM" id="SSF53448">
    <property type="entry name" value="Nucleotide-diphospho-sugar transferases"/>
    <property type="match status" value="1"/>
</dbReference>
<evidence type="ECO:0000256" key="11">
    <source>
        <dbReference type="SAM" id="Phobius"/>
    </source>
</evidence>
<name>F8A6S2_CELGA</name>
<dbReference type="PROSITE" id="PS00379">
    <property type="entry name" value="CDP_ALCOHOL_P_TRANSF"/>
    <property type="match status" value="1"/>
</dbReference>
<keyword evidence="11" id="KW-0472">Membrane</keyword>
<dbReference type="eggNOG" id="COG0558">
    <property type="taxonomic scope" value="Bacteria"/>
</dbReference>
<dbReference type="STRING" id="593907.Celgi_0612"/>
<keyword evidence="11" id="KW-1133">Transmembrane helix</keyword>
<evidence type="ECO:0000256" key="4">
    <source>
        <dbReference type="ARBA" id="ARBA00012504"/>
    </source>
</evidence>
<comment type="similarity">
    <text evidence="3">In the N-terminal section; belongs to the MobA family.</text>
</comment>
<accession>F8A6S2</accession>
<dbReference type="OrthoDB" id="153025at2"/>
<keyword evidence="7 9" id="KW-0808">Transferase</keyword>
<dbReference type="AlphaFoldDB" id="F8A6S2"/>
<evidence type="ECO:0000259" key="12">
    <source>
        <dbReference type="Pfam" id="PF00535"/>
    </source>
</evidence>
<dbReference type="PANTHER" id="PTHR43685">
    <property type="entry name" value="GLYCOSYLTRANSFERASE"/>
    <property type="match status" value="1"/>
</dbReference>
<dbReference type="InterPro" id="IPR000462">
    <property type="entry name" value="CDP-OH_P_trans"/>
</dbReference>
<dbReference type="EC" id="2.7.7.74" evidence="4"/>
<dbReference type="GO" id="GO:0016020">
    <property type="term" value="C:membrane"/>
    <property type="evidence" value="ECO:0007669"/>
    <property type="project" value="InterPro"/>
</dbReference>
<dbReference type="Pfam" id="PF01066">
    <property type="entry name" value="CDP-OH_P_transf"/>
    <property type="match status" value="1"/>
</dbReference>
<dbReference type="Gene3D" id="1.20.120.1760">
    <property type="match status" value="1"/>
</dbReference>
<evidence type="ECO:0000256" key="1">
    <source>
        <dbReference type="ARBA" id="ARBA00000729"/>
    </source>
</evidence>
<dbReference type="Proteomes" id="UP000000485">
    <property type="component" value="Chromosome"/>
</dbReference>
<protein>
    <recommendedName>
        <fullName evidence="6">Bifunctional IPC transferase and DIPP synthase</fullName>
        <ecNumber evidence="4">2.7.7.74</ecNumber>
        <ecNumber evidence="5">2.7.8.34</ecNumber>
    </recommendedName>
</protein>
<dbReference type="InterPro" id="IPR029044">
    <property type="entry name" value="Nucleotide-diphossugar_trans"/>
</dbReference>
<feature type="domain" description="Glycosyltransferase 2-like" evidence="12">
    <location>
        <begin position="283"/>
        <end position="403"/>
    </location>
</feature>
<feature type="transmembrane region" description="Helical" evidence="11">
    <location>
        <begin position="58"/>
        <end position="76"/>
    </location>
</feature>
<feature type="region of interest" description="Disordered" evidence="10">
    <location>
        <begin position="252"/>
        <end position="274"/>
    </location>
</feature>
<dbReference type="PANTHER" id="PTHR43685:SF11">
    <property type="entry name" value="GLYCOSYLTRANSFERASE TAGX-RELATED"/>
    <property type="match status" value="1"/>
</dbReference>
<dbReference type="GO" id="GO:0016780">
    <property type="term" value="F:phosphotransferase activity, for other substituted phosphate groups"/>
    <property type="evidence" value="ECO:0007669"/>
    <property type="project" value="InterPro"/>
</dbReference>
<proteinExistence type="inferred from homology"/>
<dbReference type="KEGG" id="cga:Celgi_0612"/>
<evidence type="ECO:0000256" key="8">
    <source>
        <dbReference type="ARBA" id="ARBA00049235"/>
    </source>
</evidence>
<keyword evidence="11" id="KW-0812">Transmembrane</keyword>
<evidence type="ECO:0000256" key="9">
    <source>
        <dbReference type="RuleBase" id="RU003750"/>
    </source>
</evidence>
<evidence type="ECO:0000256" key="7">
    <source>
        <dbReference type="ARBA" id="ARBA00022679"/>
    </source>
</evidence>
<feature type="transmembrane region" description="Helical" evidence="11">
    <location>
        <begin position="198"/>
        <end position="215"/>
    </location>
</feature>
<dbReference type="EMBL" id="CP002665">
    <property type="protein sequence ID" value="AEI11132.1"/>
    <property type="molecule type" value="Genomic_DNA"/>
</dbReference>